<dbReference type="EMBL" id="JAHRHJ020000007">
    <property type="protein sequence ID" value="KAH9308508.1"/>
    <property type="molecule type" value="Genomic_DNA"/>
</dbReference>
<evidence type="ECO:0000313" key="1">
    <source>
        <dbReference type="EMBL" id="KAH9308508.1"/>
    </source>
</evidence>
<protein>
    <submittedName>
        <fullName evidence="1">Uncharacterized protein</fullName>
    </submittedName>
</protein>
<reference evidence="1 2" key="1">
    <citation type="journal article" date="2021" name="Nat. Plants">
        <title>The Taxus genome provides insights into paclitaxel biosynthesis.</title>
        <authorList>
            <person name="Xiong X."/>
            <person name="Gou J."/>
            <person name="Liao Q."/>
            <person name="Li Y."/>
            <person name="Zhou Q."/>
            <person name="Bi G."/>
            <person name="Li C."/>
            <person name="Du R."/>
            <person name="Wang X."/>
            <person name="Sun T."/>
            <person name="Guo L."/>
            <person name="Liang H."/>
            <person name="Lu P."/>
            <person name="Wu Y."/>
            <person name="Zhang Z."/>
            <person name="Ro D.K."/>
            <person name="Shang Y."/>
            <person name="Huang S."/>
            <person name="Yan J."/>
        </authorList>
    </citation>
    <scope>NUCLEOTIDE SEQUENCE [LARGE SCALE GENOMIC DNA]</scope>
    <source>
        <strain evidence="1">Ta-2019</strain>
    </source>
</reference>
<feature type="non-terminal residue" evidence="1">
    <location>
        <position position="1"/>
    </location>
</feature>
<comment type="caution">
    <text evidence="1">The sequence shown here is derived from an EMBL/GenBank/DDBJ whole genome shotgun (WGS) entry which is preliminary data.</text>
</comment>
<keyword evidence="2" id="KW-1185">Reference proteome</keyword>
<feature type="non-terminal residue" evidence="1">
    <location>
        <position position="75"/>
    </location>
</feature>
<proteinExistence type="predicted"/>
<dbReference type="Proteomes" id="UP000824469">
    <property type="component" value="Unassembled WGS sequence"/>
</dbReference>
<name>A0AA38KLT3_TAXCH</name>
<dbReference type="AlphaFoldDB" id="A0AA38KLT3"/>
<sequence>DWKDLIVLEYAKKKFSNDLVEEVIVDEMYKIVNGHILYKGRVNLDPNSEVKNLILKAAHDTPLSVHQGYFKTYKM</sequence>
<evidence type="ECO:0000313" key="2">
    <source>
        <dbReference type="Proteomes" id="UP000824469"/>
    </source>
</evidence>
<accession>A0AA38KLT3</accession>
<gene>
    <name evidence="1" type="ORF">KI387_036419</name>
</gene>
<organism evidence="1 2">
    <name type="scientific">Taxus chinensis</name>
    <name type="common">Chinese yew</name>
    <name type="synonym">Taxus wallichiana var. chinensis</name>
    <dbReference type="NCBI Taxonomy" id="29808"/>
    <lineage>
        <taxon>Eukaryota</taxon>
        <taxon>Viridiplantae</taxon>
        <taxon>Streptophyta</taxon>
        <taxon>Embryophyta</taxon>
        <taxon>Tracheophyta</taxon>
        <taxon>Spermatophyta</taxon>
        <taxon>Pinopsida</taxon>
        <taxon>Pinidae</taxon>
        <taxon>Conifers II</taxon>
        <taxon>Cupressales</taxon>
        <taxon>Taxaceae</taxon>
        <taxon>Taxus</taxon>
    </lineage>
</organism>